<dbReference type="InterPro" id="IPR013155">
    <property type="entry name" value="M/V/L/I-tRNA-synth_anticd-bd"/>
</dbReference>
<dbReference type="Pfam" id="PF08264">
    <property type="entry name" value="Anticodon_1"/>
    <property type="match status" value="1"/>
</dbReference>
<dbReference type="FunFam" id="1.10.730.10:FF:000002">
    <property type="entry name" value="Leucine--tRNA ligase"/>
    <property type="match status" value="1"/>
</dbReference>
<dbReference type="PRINTS" id="PR00985">
    <property type="entry name" value="TRNASYNTHLEU"/>
</dbReference>
<dbReference type="Pfam" id="PF00133">
    <property type="entry name" value="tRNA-synt_1"/>
    <property type="match status" value="1"/>
</dbReference>
<evidence type="ECO:0000259" key="12">
    <source>
        <dbReference type="Pfam" id="PF08264"/>
    </source>
</evidence>
<dbReference type="PANTHER" id="PTHR43740">
    <property type="entry name" value="LEUCYL-TRNA SYNTHETASE"/>
    <property type="match status" value="1"/>
</dbReference>
<evidence type="ECO:0000259" key="14">
    <source>
        <dbReference type="Pfam" id="PF13603"/>
    </source>
</evidence>
<dbReference type="GO" id="GO:0002161">
    <property type="term" value="F:aminoacyl-tRNA deacylase activity"/>
    <property type="evidence" value="ECO:0007669"/>
    <property type="project" value="InterPro"/>
</dbReference>
<dbReference type="Pfam" id="PF13603">
    <property type="entry name" value="tRNA-synt_1_2"/>
    <property type="match status" value="1"/>
</dbReference>
<evidence type="ECO:0000256" key="4">
    <source>
        <dbReference type="ARBA" id="ARBA00022741"/>
    </source>
</evidence>
<evidence type="ECO:0000256" key="1">
    <source>
        <dbReference type="ARBA" id="ARBA00005594"/>
    </source>
</evidence>
<dbReference type="InterPro" id="IPR014729">
    <property type="entry name" value="Rossmann-like_a/b/a_fold"/>
</dbReference>
<reference evidence="15" key="2">
    <citation type="submission" date="2020-09" db="EMBL/GenBank/DDBJ databases">
        <authorList>
            <person name="Sun Q."/>
            <person name="Zhou Y."/>
        </authorList>
    </citation>
    <scope>NUCLEOTIDE SEQUENCE</scope>
    <source>
        <strain evidence="15">CGMCC 1.12997</strain>
    </source>
</reference>
<keyword evidence="2 9" id="KW-0963">Cytoplasm</keyword>
<comment type="similarity">
    <text evidence="1 9 10">Belongs to the class-I aminoacyl-tRNA synthetase family.</text>
</comment>
<dbReference type="SUPFAM" id="SSF50677">
    <property type="entry name" value="ValRS/IleRS/LeuRS editing domain"/>
    <property type="match status" value="1"/>
</dbReference>
<keyword evidence="5 9" id="KW-0067">ATP-binding</keyword>
<dbReference type="HAMAP" id="MF_00049_B">
    <property type="entry name" value="Leu_tRNA_synth_B"/>
    <property type="match status" value="1"/>
</dbReference>
<dbReference type="GO" id="GO:0005524">
    <property type="term" value="F:ATP binding"/>
    <property type="evidence" value="ECO:0007669"/>
    <property type="project" value="UniProtKB-UniRule"/>
</dbReference>
<feature type="domain" description="Leucyl-tRNA synthetase editing" evidence="14">
    <location>
        <begin position="234"/>
        <end position="421"/>
    </location>
</feature>
<feature type="short sequence motif" description="'HIGH' region" evidence="9">
    <location>
        <begin position="54"/>
        <end position="64"/>
    </location>
</feature>
<dbReference type="SUPFAM" id="SSF52374">
    <property type="entry name" value="Nucleotidylyl transferase"/>
    <property type="match status" value="1"/>
</dbReference>
<dbReference type="AlphaFoldDB" id="A0A917HE62"/>
<dbReference type="Gene3D" id="3.90.740.10">
    <property type="entry name" value="Valyl/Leucyl/Isoleucyl-tRNA synthetase, editing domain"/>
    <property type="match status" value="1"/>
</dbReference>
<dbReference type="InterPro" id="IPR025709">
    <property type="entry name" value="Leu_tRNA-synth_edit"/>
</dbReference>
<dbReference type="PANTHER" id="PTHR43740:SF2">
    <property type="entry name" value="LEUCINE--TRNA LIGASE, MITOCHONDRIAL"/>
    <property type="match status" value="1"/>
</dbReference>
<dbReference type="Gene3D" id="3.40.50.620">
    <property type="entry name" value="HUPs"/>
    <property type="match status" value="2"/>
</dbReference>
<proteinExistence type="inferred from homology"/>
<comment type="catalytic activity">
    <reaction evidence="8 9">
        <text>tRNA(Leu) + L-leucine + ATP = L-leucyl-tRNA(Leu) + AMP + diphosphate</text>
        <dbReference type="Rhea" id="RHEA:11688"/>
        <dbReference type="Rhea" id="RHEA-COMP:9613"/>
        <dbReference type="Rhea" id="RHEA-COMP:9622"/>
        <dbReference type="ChEBI" id="CHEBI:30616"/>
        <dbReference type="ChEBI" id="CHEBI:33019"/>
        <dbReference type="ChEBI" id="CHEBI:57427"/>
        <dbReference type="ChEBI" id="CHEBI:78442"/>
        <dbReference type="ChEBI" id="CHEBI:78494"/>
        <dbReference type="ChEBI" id="CHEBI:456215"/>
        <dbReference type="EC" id="6.1.1.4"/>
    </reaction>
</comment>
<dbReference type="EC" id="6.1.1.4" evidence="9"/>
<evidence type="ECO:0000256" key="2">
    <source>
        <dbReference type="ARBA" id="ARBA00022490"/>
    </source>
</evidence>
<dbReference type="InterPro" id="IPR002300">
    <property type="entry name" value="aa-tRNA-synth_Ia"/>
</dbReference>
<dbReference type="CDD" id="cd00812">
    <property type="entry name" value="LeuRS_core"/>
    <property type="match status" value="1"/>
</dbReference>
<sequence length="842" mass="94075">MPEMQTNETEKQARYNPAEIEPKWQQRWDADPTLYAAEGHDAGKPKYYCIEMLPYPSGQLHMGHVRNYAIGDALARHMWMRGYNVLHPMGWDAFGLPAENAALKNNTPPREWTLSNIAAMRKQMQRLGLSYDWATEVTTCLPEYYRWNQWFFLKMYEAGLAYRKKSKVNWCPDCQTVLANEQVVDGRCWRHEDTIVEQRDLTQWFLRITKYSDELLDGLDKLEGWPEKVRTMQRNWIGRSEGTLVDFAVDGEVKAEDCAKITVFTTRVDTIFGATSVQLAPEHAVAKAFAAEDAALAEKIEELLAQQTLARESGDVGAIEKHGVDTGRFAINPFNGERVPIWVANYILADYGTGAIMSVPAHDERDFEFAQKYGLPVKQVITPKVDAGDVPLPYTAEDDAVLIDSGGWTGENCVEAQQKMAGFAKANGFGTATVTYRLKDWGVSRQRYWGTPIPMVYCECSGENPIPLPESALPVVLPPQVDITQQGGSPLGRVPEFVNTTCPKCGGPARRETDTMDTFVDSSWYFYRYTDSKNANAPFASEKANYWFPIDQYIGGVEHAILHLIYSRFWTKVMRDLGLIKNDEPATRLFTQGMVIKDGAKMSKSKGNVVSPDDMIARYGADATRMYALFAAPPDRDLEWQEEGVAGISRFLSRVYRLITKYDSIAGDMPESASAAEAQLRRKLHQTIAKITLDFSGRWHFNTSIAAVMELVNEFAAAEALIDAGKISGGAVRELLRNLVLLLSPFAPFFAAEMWEQIGGEGATFRTAWPIADEELARESEMEIPVQVNGKLVSVLKFPIGLAENAIKAAAQADEKVASRVAGKNVVKVIMVPGKLVNLVVK</sequence>
<dbReference type="InterPro" id="IPR009080">
    <property type="entry name" value="tRNAsynth_Ia_anticodon-bd"/>
</dbReference>
<feature type="domain" description="Methionyl/Valyl/Leucyl/Isoleucyl-tRNA synthetase anticodon-binding" evidence="12">
    <location>
        <begin position="680"/>
        <end position="799"/>
    </location>
</feature>
<dbReference type="Proteomes" id="UP000647241">
    <property type="component" value="Unassembled WGS sequence"/>
</dbReference>
<keyword evidence="3 9" id="KW-0436">Ligase</keyword>
<dbReference type="InterPro" id="IPR015413">
    <property type="entry name" value="Methionyl/Leucyl_tRNA_Synth"/>
</dbReference>
<comment type="caution">
    <text evidence="15">The sequence shown here is derived from an EMBL/GenBank/DDBJ whole genome shotgun (WGS) entry which is preliminary data.</text>
</comment>
<dbReference type="Gene3D" id="3.10.20.590">
    <property type="match status" value="1"/>
</dbReference>
<evidence type="ECO:0000259" key="11">
    <source>
        <dbReference type="Pfam" id="PF00133"/>
    </source>
</evidence>
<evidence type="ECO:0000256" key="9">
    <source>
        <dbReference type="HAMAP-Rule" id="MF_00049"/>
    </source>
</evidence>
<dbReference type="FunFam" id="3.40.50.620:FF:000056">
    <property type="entry name" value="Leucine--tRNA ligase"/>
    <property type="match status" value="1"/>
</dbReference>
<dbReference type="NCBIfam" id="TIGR00396">
    <property type="entry name" value="leuS_bact"/>
    <property type="match status" value="1"/>
</dbReference>
<evidence type="ECO:0000256" key="10">
    <source>
        <dbReference type="RuleBase" id="RU363035"/>
    </source>
</evidence>
<evidence type="ECO:0000256" key="5">
    <source>
        <dbReference type="ARBA" id="ARBA00022840"/>
    </source>
</evidence>
<keyword evidence="6 9" id="KW-0648">Protein biosynthesis</keyword>
<name>A0A917HE62_9BACT</name>
<dbReference type="SUPFAM" id="SSF47323">
    <property type="entry name" value="Anticodon-binding domain of a subclass of class I aminoacyl-tRNA synthetases"/>
    <property type="match status" value="1"/>
</dbReference>
<dbReference type="InterPro" id="IPR009008">
    <property type="entry name" value="Val/Leu/Ile-tRNA-synth_edit"/>
</dbReference>
<keyword evidence="7 9" id="KW-0030">Aminoacyl-tRNA synthetase</keyword>
<evidence type="ECO:0000259" key="13">
    <source>
        <dbReference type="Pfam" id="PF09334"/>
    </source>
</evidence>
<protein>
    <recommendedName>
        <fullName evidence="9">Leucine--tRNA ligase</fullName>
        <ecNumber evidence="9">6.1.1.4</ecNumber>
    </recommendedName>
    <alternativeName>
        <fullName evidence="9">Leucyl-tRNA synthetase</fullName>
        <shortName evidence="9">LeuRS</shortName>
    </alternativeName>
</protein>
<evidence type="ECO:0000256" key="6">
    <source>
        <dbReference type="ARBA" id="ARBA00022917"/>
    </source>
</evidence>
<dbReference type="GO" id="GO:0005829">
    <property type="term" value="C:cytosol"/>
    <property type="evidence" value="ECO:0007669"/>
    <property type="project" value="TreeGrafter"/>
</dbReference>
<feature type="short sequence motif" description="'KMSKS' region" evidence="9">
    <location>
        <begin position="601"/>
        <end position="605"/>
    </location>
</feature>
<reference evidence="15" key="1">
    <citation type="journal article" date="2014" name="Int. J. Syst. Evol. Microbiol.">
        <title>Complete genome sequence of Corynebacterium casei LMG S-19264T (=DSM 44701T), isolated from a smear-ripened cheese.</title>
        <authorList>
            <consortium name="US DOE Joint Genome Institute (JGI-PGF)"/>
            <person name="Walter F."/>
            <person name="Albersmeier A."/>
            <person name="Kalinowski J."/>
            <person name="Ruckert C."/>
        </authorList>
    </citation>
    <scope>NUCLEOTIDE SEQUENCE</scope>
    <source>
        <strain evidence="15">CGMCC 1.12997</strain>
    </source>
</reference>
<accession>A0A917HE62</accession>
<dbReference type="PROSITE" id="PS00178">
    <property type="entry name" value="AA_TRNA_LIGASE_I"/>
    <property type="match status" value="1"/>
</dbReference>
<dbReference type="RefSeq" id="WP_188553883.1">
    <property type="nucleotide sequence ID" value="NZ_BMGT01000002.1"/>
</dbReference>
<evidence type="ECO:0000256" key="8">
    <source>
        <dbReference type="ARBA" id="ARBA00047469"/>
    </source>
</evidence>
<feature type="domain" description="Aminoacyl-tRNA synthetase class Ia" evidence="11">
    <location>
        <begin position="438"/>
        <end position="640"/>
    </location>
</feature>
<dbReference type="InterPro" id="IPR001412">
    <property type="entry name" value="aa-tRNA-synth_I_CS"/>
</dbReference>
<comment type="subcellular location">
    <subcellularLocation>
        <location evidence="9">Cytoplasm</location>
    </subcellularLocation>
</comment>
<evidence type="ECO:0000313" key="16">
    <source>
        <dbReference type="Proteomes" id="UP000647241"/>
    </source>
</evidence>
<keyword evidence="4 9" id="KW-0547">Nucleotide-binding</keyword>
<feature type="domain" description="Methionyl/Leucyl tRNA synthetase" evidence="13">
    <location>
        <begin position="53"/>
        <end position="188"/>
    </location>
</feature>
<dbReference type="EMBL" id="BMGT01000002">
    <property type="protein sequence ID" value="GGG76148.1"/>
    <property type="molecule type" value="Genomic_DNA"/>
</dbReference>
<dbReference type="Pfam" id="PF09334">
    <property type="entry name" value="tRNA-synt_1g"/>
    <property type="match status" value="1"/>
</dbReference>
<evidence type="ECO:0000313" key="15">
    <source>
        <dbReference type="EMBL" id="GGG76148.1"/>
    </source>
</evidence>
<dbReference type="InterPro" id="IPR002302">
    <property type="entry name" value="Leu-tRNA-ligase"/>
</dbReference>
<dbReference type="GO" id="GO:0006429">
    <property type="term" value="P:leucyl-tRNA aminoacylation"/>
    <property type="evidence" value="ECO:0007669"/>
    <property type="project" value="UniProtKB-UniRule"/>
</dbReference>
<gene>
    <name evidence="9 15" type="primary">leuS</name>
    <name evidence="15" type="ORF">GCM10011585_18790</name>
</gene>
<organism evidence="15 16">
    <name type="scientific">Edaphobacter dinghuensis</name>
    <dbReference type="NCBI Taxonomy" id="1560005"/>
    <lineage>
        <taxon>Bacteria</taxon>
        <taxon>Pseudomonadati</taxon>
        <taxon>Acidobacteriota</taxon>
        <taxon>Terriglobia</taxon>
        <taxon>Terriglobales</taxon>
        <taxon>Acidobacteriaceae</taxon>
        <taxon>Edaphobacter</taxon>
    </lineage>
</organism>
<dbReference type="Gene3D" id="1.10.730.10">
    <property type="entry name" value="Isoleucyl-tRNA Synthetase, Domain 1"/>
    <property type="match status" value="1"/>
</dbReference>
<dbReference type="CDD" id="cd07958">
    <property type="entry name" value="Anticodon_Ia_Leu_BEm"/>
    <property type="match status" value="1"/>
</dbReference>
<feature type="binding site" evidence="9">
    <location>
        <position position="604"/>
    </location>
    <ligand>
        <name>ATP</name>
        <dbReference type="ChEBI" id="CHEBI:30616"/>
    </ligand>
</feature>
<evidence type="ECO:0000256" key="3">
    <source>
        <dbReference type="ARBA" id="ARBA00022598"/>
    </source>
</evidence>
<evidence type="ECO:0000256" key="7">
    <source>
        <dbReference type="ARBA" id="ARBA00023146"/>
    </source>
</evidence>
<dbReference type="FunFam" id="3.40.50.620:FF:000003">
    <property type="entry name" value="Leucine--tRNA ligase"/>
    <property type="match status" value="1"/>
</dbReference>
<keyword evidence="16" id="KW-1185">Reference proteome</keyword>
<dbReference type="GO" id="GO:0004823">
    <property type="term" value="F:leucine-tRNA ligase activity"/>
    <property type="evidence" value="ECO:0007669"/>
    <property type="project" value="UniProtKB-UniRule"/>
</dbReference>